<feature type="active site" evidence="5">
    <location>
        <position position="72"/>
    </location>
</feature>
<proteinExistence type="inferred from homology"/>
<feature type="active site" evidence="5">
    <location>
        <position position="254"/>
    </location>
</feature>
<evidence type="ECO:0000256" key="1">
    <source>
        <dbReference type="ARBA" id="ARBA00007623"/>
    </source>
</evidence>
<dbReference type="InterPro" id="IPR038765">
    <property type="entry name" value="Papain-like_cys_pep_sf"/>
</dbReference>
<sequence>MKKSSYSEIVTNASITGNKYNDEDFHPNIKIQEDENLLQDVEWKRIEDLYRTPILCESTSMNAIKQGKLGDCHIISALISISQFPDLVSKLFEMPISVESGAICVNFHYLGQNSKIIVDTYLPFHHNHLVLSRPQHPKKDPWWFSIVEKAYAKLFGSYTSLKGGNAHAALYRLIGGWPFAFYFNDQETKELIENGKLFKRMKRWSREGYPMCCGSLESPHKKQKKNKYNICYDHSYSILKVVKIHSHKLIYLRNTWGKSEWSGRWGLNSNVWNNNSRNFNKILDYNQKDDGNFWISYGDFLKYFTSLYVDVVLKDYWHKTGVGGIWNEVSDVDENEFNVDSPSQISIDPKSMHQWLIKIDRPLALKCTFEKVGEKVSCFACLVKNGGKKLGKINQVDFNNYKSKEFKSDESDTDDNNSDEINNKGNDGPNINSNKSEVDSENSNSNDIENVCMFKDSEFFVQNFPKNSEVVSFRWDIEDCSEPWTLALSRQKCNKDTSFYLTIYTVDEIYITSL</sequence>
<dbReference type="Gene3D" id="3.90.70.10">
    <property type="entry name" value="Cysteine proteinases"/>
    <property type="match status" value="1"/>
</dbReference>
<protein>
    <recommendedName>
        <fullName evidence="7">Calpain catalytic domain-containing protein</fullName>
    </recommendedName>
</protein>
<accession>A0ABR2K585</accession>
<feature type="active site" evidence="5">
    <location>
        <position position="234"/>
    </location>
</feature>
<feature type="domain" description="Calpain catalytic" evidence="7">
    <location>
        <begin position="41"/>
        <end position="309"/>
    </location>
</feature>
<dbReference type="PANTHER" id="PTHR10183">
    <property type="entry name" value="CALPAIN"/>
    <property type="match status" value="1"/>
</dbReference>
<feature type="region of interest" description="Disordered" evidence="6">
    <location>
        <begin position="406"/>
        <end position="444"/>
    </location>
</feature>
<dbReference type="PROSITE" id="PS50203">
    <property type="entry name" value="CALPAIN_CAT"/>
    <property type="match status" value="1"/>
</dbReference>
<dbReference type="InterPro" id="IPR022684">
    <property type="entry name" value="Calpain_cysteine_protease"/>
</dbReference>
<keyword evidence="2 5" id="KW-0645">Protease</keyword>
<dbReference type="SUPFAM" id="SSF54001">
    <property type="entry name" value="Cysteine proteinases"/>
    <property type="match status" value="1"/>
</dbReference>
<evidence type="ECO:0000259" key="7">
    <source>
        <dbReference type="PROSITE" id="PS50203"/>
    </source>
</evidence>
<evidence type="ECO:0000256" key="5">
    <source>
        <dbReference type="PROSITE-ProRule" id="PRU00239"/>
    </source>
</evidence>
<keyword evidence="4 5" id="KW-0788">Thiol protease</keyword>
<gene>
    <name evidence="8" type="ORF">M9Y10_041715</name>
</gene>
<evidence type="ECO:0000256" key="3">
    <source>
        <dbReference type="ARBA" id="ARBA00022801"/>
    </source>
</evidence>
<keyword evidence="9" id="KW-1185">Reference proteome</keyword>
<evidence type="ECO:0000313" key="8">
    <source>
        <dbReference type="EMBL" id="KAK8886255.1"/>
    </source>
</evidence>
<dbReference type="EMBL" id="JAPFFF010000007">
    <property type="protein sequence ID" value="KAK8886255.1"/>
    <property type="molecule type" value="Genomic_DNA"/>
</dbReference>
<evidence type="ECO:0000313" key="9">
    <source>
        <dbReference type="Proteomes" id="UP001470230"/>
    </source>
</evidence>
<dbReference type="Pfam" id="PF00648">
    <property type="entry name" value="Peptidase_C2"/>
    <property type="match status" value="1"/>
</dbReference>
<evidence type="ECO:0000256" key="4">
    <source>
        <dbReference type="ARBA" id="ARBA00022807"/>
    </source>
</evidence>
<dbReference type="PRINTS" id="PR00704">
    <property type="entry name" value="CALPAIN"/>
</dbReference>
<comment type="similarity">
    <text evidence="1">Belongs to the peptidase C2 family.</text>
</comment>
<dbReference type="InterPro" id="IPR001300">
    <property type="entry name" value="Peptidase_C2_calpain_cat"/>
</dbReference>
<organism evidence="8 9">
    <name type="scientific">Tritrichomonas musculus</name>
    <dbReference type="NCBI Taxonomy" id="1915356"/>
    <lineage>
        <taxon>Eukaryota</taxon>
        <taxon>Metamonada</taxon>
        <taxon>Parabasalia</taxon>
        <taxon>Tritrichomonadida</taxon>
        <taxon>Tritrichomonadidae</taxon>
        <taxon>Tritrichomonas</taxon>
    </lineage>
</organism>
<evidence type="ECO:0000256" key="6">
    <source>
        <dbReference type="SAM" id="MobiDB-lite"/>
    </source>
</evidence>
<comment type="caution">
    <text evidence="8">The sequence shown here is derived from an EMBL/GenBank/DDBJ whole genome shotgun (WGS) entry which is preliminary data.</text>
</comment>
<dbReference type="SMART" id="SM00230">
    <property type="entry name" value="CysPc"/>
    <property type="match status" value="1"/>
</dbReference>
<name>A0ABR2K585_9EUKA</name>
<keyword evidence="3 5" id="KW-0378">Hydrolase</keyword>
<dbReference type="Proteomes" id="UP001470230">
    <property type="component" value="Unassembled WGS sequence"/>
</dbReference>
<dbReference type="PANTHER" id="PTHR10183:SF379">
    <property type="entry name" value="CALPAIN-5"/>
    <property type="match status" value="1"/>
</dbReference>
<reference evidence="8 9" key="1">
    <citation type="submission" date="2024-04" db="EMBL/GenBank/DDBJ databases">
        <title>Tritrichomonas musculus Genome.</title>
        <authorList>
            <person name="Alves-Ferreira E."/>
            <person name="Grigg M."/>
            <person name="Lorenzi H."/>
            <person name="Galac M."/>
        </authorList>
    </citation>
    <scope>NUCLEOTIDE SEQUENCE [LARGE SCALE GENOMIC DNA]</scope>
    <source>
        <strain evidence="8 9">EAF2021</strain>
    </source>
</reference>
<evidence type="ECO:0000256" key="2">
    <source>
        <dbReference type="ARBA" id="ARBA00022670"/>
    </source>
</evidence>